<name>A0A9P7AZ36_9HELO</name>
<dbReference type="PANTHER" id="PTHR24322:SF736">
    <property type="entry name" value="RETINOL DEHYDROGENASE 10"/>
    <property type="match status" value="1"/>
</dbReference>
<evidence type="ECO:0000256" key="10">
    <source>
        <dbReference type="ARBA" id="ARBA00068717"/>
    </source>
</evidence>
<evidence type="ECO:0000256" key="12">
    <source>
        <dbReference type="RuleBase" id="RU000363"/>
    </source>
</evidence>
<dbReference type="GO" id="GO:0016020">
    <property type="term" value="C:membrane"/>
    <property type="evidence" value="ECO:0007669"/>
    <property type="project" value="UniProtKB-SubCell"/>
</dbReference>
<dbReference type="PANTHER" id="PTHR24322">
    <property type="entry name" value="PKSB"/>
    <property type="match status" value="1"/>
</dbReference>
<accession>A0A9P7AZ36</accession>
<evidence type="ECO:0000256" key="6">
    <source>
        <dbReference type="ARBA" id="ARBA00023002"/>
    </source>
</evidence>
<evidence type="ECO:0000256" key="3">
    <source>
        <dbReference type="ARBA" id="ARBA00022692"/>
    </source>
</evidence>
<reference evidence="14" key="1">
    <citation type="submission" date="2019-07" db="EMBL/GenBank/DDBJ databases">
        <title>Hyphodiscus hymeniophilus genome sequencing and assembly.</title>
        <authorList>
            <person name="Kramer G."/>
            <person name="Nodwell J."/>
        </authorList>
    </citation>
    <scope>NUCLEOTIDE SEQUENCE</scope>
    <source>
        <strain evidence="14">ATCC 34498</strain>
    </source>
</reference>
<dbReference type="FunFam" id="3.40.50.720:FF:000131">
    <property type="entry name" value="Short-chain dehydrogenase/reductase 3"/>
    <property type="match status" value="1"/>
</dbReference>
<dbReference type="EMBL" id="VNKQ01000005">
    <property type="protein sequence ID" value="KAG0650625.1"/>
    <property type="molecule type" value="Genomic_DNA"/>
</dbReference>
<dbReference type="PRINTS" id="PR00080">
    <property type="entry name" value="SDRFAMILY"/>
</dbReference>
<organism evidence="14 15">
    <name type="scientific">Hyphodiscus hymeniophilus</name>
    <dbReference type="NCBI Taxonomy" id="353542"/>
    <lineage>
        <taxon>Eukaryota</taxon>
        <taxon>Fungi</taxon>
        <taxon>Dikarya</taxon>
        <taxon>Ascomycota</taxon>
        <taxon>Pezizomycotina</taxon>
        <taxon>Leotiomycetes</taxon>
        <taxon>Helotiales</taxon>
        <taxon>Hyphodiscaceae</taxon>
        <taxon>Hyphodiscus</taxon>
    </lineage>
</organism>
<dbReference type="Proteomes" id="UP000785200">
    <property type="component" value="Unassembled WGS sequence"/>
</dbReference>
<evidence type="ECO:0000313" key="14">
    <source>
        <dbReference type="EMBL" id="KAG0650625.1"/>
    </source>
</evidence>
<evidence type="ECO:0000313" key="15">
    <source>
        <dbReference type="Proteomes" id="UP000785200"/>
    </source>
</evidence>
<dbReference type="AlphaFoldDB" id="A0A9P7AZ36"/>
<evidence type="ECO:0000256" key="2">
    <source>
        <dbReference type="ARBA" id="ARBA00006484"/>
    </source>
</evidence>
<evidence type="ECO:0000256" key="4">
    <source>
        <dbReference type="ARBA" id="ARBA00022857"/>
    </source>
</evidence>
<evidence type="ECO:0000256" key="13">
    <source>
        <dbReference type="SAM" id="MobiDB-lite"/>
    </source>
</evidence>
<sequence length="379" mass="42318">MPMHNGWIPREGITSDPVGRFIKKTALNPFFPLLFILAARHTKKGSDLSILHHTAYTRIQTLFYLGLVRWLSGYFDTGLLNNWSKDVYDWEKEIVLITGGAGGIGGYVVRLLAERSIKVVVMDVIPMTFDAPNNVFYYKCDITSPSLIATTATQIRKDVGKPTIIINNAGVVRGKDILDATEKDVRFTFDVNTLAHYWMAKEFVPSMVRRNHGMIVTVASLAAYVTAPNMTDYAASKAASLSFHEGLTAELKTRYSAPKVRTVVVNQGYTKTPLFQGFNNDNSFLVPSLEPETVAEAIVNQVLTGRSGQVIIPGFGSVFTFFRGMPHWFQLRTRNNLAKGMKDWQGRQVIDVEKWKVGEREGEEKDNGESASTVLVPEE</sequence>
<keyword evidence="3" id="KW-0812">Transmembrane</keyword>
<evidence type="ECO:0000256" key="11">
    <source>
        <dbReference type="ARBA" id="ARBA00082544"/>
    </source>
</evidence>
<keyword evidence="6" id="KW-0560">Oxidoreductase</keyword>
<dbReference type="CDD" id="cd05339">
    <property type="entry name" value="17beta-HSDXI-like_SDR_c"/>
    <property type="match status" value="1"/>
</dbReference>
<dbReference type="Pfam" id="PF00106">
    <property type="entry name" value="adh_short"/>
    <property type="match status" value="1"/>
</dbReference>
<keyword evidence="8" id="KW-0472">Membrane</keyword>
<protein>
    <recommendedName>
        <fullName evidence="10">Short-chain dehydrogenase/reductase 3</fullName>
    </recommendedName>
    <alternativeName>
        <fullName evidence="11">Retinal short-chain dehydrogenase/reductase 1</fullName>
    </alternativeName>
</protein>
<comment type="similarity">
    <text evidence="2 12">Belongs to the short-chain dehydrogenases/reductases (SDR) family.</text>
</comment>
<dbReference type="Gene3D" id="3.40.50.720">
    <property type="entry name" value="NAD(P)-binding Rossmann-like Domain"/>
    <property type="match status" value="1"/>
</dbReference>
<dbReference type="GO" id="GO:0052650">
    <property type="term" value="F:all-trans-retinol dehydrogenase (NADP+) activity"/>
    <property type="evidence" value="ECO:0007669"/>
    <property type="project" value="UniProtKB-ARBA"/>
</dbReference>
<keyword evidence="4" id="KW-0521">NADP</keyword>
<evidence type="ECO:0000256" key="8">
    <source>
        <dbReference type="ARBA" id="ARBA00023136"/>
    </source>
</evidence>
<comment type="function">
    <text evidence="9">Catalyzes the reduction of all-trans-retinal to all-trans-retinol in the presence of NADPH.</text>
</comment>
<dbReference type="InterPro" id="IPR002347">
    <property type="entry name" value="SDR_fam"/>
</dbReference>
<dbReference type="SUPFAM" id="SSF51735">
    <property type="entry name" value="NAD(P)-binding Rossmann-fold domains"/>
    <property type="match status" value="1"/>
</dbReference>
<keyword evidence="7" id="KW-0443">Lipid metabolism</keyword>
<gene>
    <name evidence="14" type="ORF">D0Z07_2217</name>
</gene>
<keyword evidence="5" id="KW-1133">Transmembrane helix</keyword>
<dbReference type="InterPro" id="IPR036291">
    <property type="entry name" value="NAD(P)-bd_dom_sf"/>
</dbReference>
<keyword evidence="15" id="KW-1185">Reference proteome</keyword>
<evidence type="ECO:0000256" key="1">
    <source>
        <dbReference type="ARBA" id="ARBA00004141"/>
    </source>
</evidence>
<dbReference type="PRINTS" id="PR00081">
    <property type="entry name" value="GDHRDH"/>
</dbReference>
<evidence type="ECO:0000256" key="5">
    <source>
        <dbReference type="ARBA" id="ARBA00022989"/>
    </source>
</evidence>
<feature type="compositionally biased region" description="Basic and acidic residues" evidence="13">
    <location>
        <begin position="356"/>
        <end position="368"/>
    </location>
</feature>
<proteinExistence type="inferred from homology"/>
<comment type="subcellular location">
    <subcellularLocation>
        <location evidence="1">Membrane</location>
        <topology evidence="1">Multi-pass membrane protein</topology>
    </subcellularLocation>
</comment>
<feature type="region of interest" description="Disordered" evidence="13">
    <location>
        <begin position="356"/>
        <end position="379"/>
    </location>
</feature>
<evidence type="ECO:0000256" key="7">
    <source>
        <dbReference type="ARBA" id="ARBA00023098"/>
    </source>
</evidence>
<evidence type="ECO:0000256" key="9">
    <source>
        <dbReference type="ARBA" id="ARBA00059620"/>
    </source>
</evidence>
<dbReference type="OrthoDB" id="10253736at2759"/>
<comment type="caution">
    <text evidence="14">The sequence shown here is derived from an EMBL/GenBank/DDBJ whole genome shotgun (WGS) entry which is preliminary data.</text>
</comment>